<dbReference type="STRING" id="593907.Celgi_0759"/>
<gene>
    <name evidence="2" type="ordered locus">Celgi_0759</name>
</gene>
<reference evidence="3" key="1">
    <citation type="submission" date="2011-04" db="EMBL/GenBank/DDBJ databases">
        <title>Complete sequence of Cellvibrio gilvus ATCC 13127.</title>
        <authorList>
            <person name="Lucas S."/>
            <person name="Han J."/>
            <person name="Lapidus A."/>
            <person name="Cheng J.-F."/>
            <person name="Goodwin L."/>
            <person name="Pitluck S."/>
            <person name="Peters L."/>
            <person name="Munk A."/>
            <person name="Detter J.C."/>
            <person name="Han C."/>
            <person name="Tapia R."/>
            <person name="Land M."/>
            <person name="Hauser L."/>
            <person name="Kyrpides N."/>
            <person name="Ivanova N."/>
            <person name="Ovchinnikova G."/>
            <person name="Pagani I."/>
            <person name="Mead D."/>
            <person name="Brumm P."/>
            <person name="Woyke T."/>
        </authorList>
    </citation>
    <scope>NUCLEOTIDE SEQUENCE [LARGE SCALE GENOMIC DNA]</scope>
    <source>
        <strain evidence="3">ATCC 13127 / NRRL B-14078</strain>
    </source>
</reference>
<dbReference type="AlphaFoldDB" id="F7ZZ10"/>
<evidence type="ECO:0000256" key="1">
    <source>
        <dbReference type="SAM" id="Coils"/>
    </source>
</evidence>
<proteinExistence type="predicted"/>
<dbReference type="EMBL" id="CP002665">
    <property type="protein sequence ID" value="AEI11278.1"/>
    <property type="molecule type" value="Genomic_DNA"/>
</dbReference>
<feature type="coiled-coil region" evidence="1">
    <location>
        <begin position="62"/>
        <end position="89"/>
    </location>
</feature>
<keyword evidence="3" id="KW-1185">Reference proteome</keyword>
<dbReference type="HOGENOM" id="CLU_1934275_0_0_11"/>
<dbReference type="RefSeq" id="WP_013882801.1">
    <property type="nucleotide sequence ID" value="NC_015671.1"/>
</dbReference>
<protein>
    <submittedName>
        <fullName evidence="2">Uncharacterized protein</fullName>
    </submittedName>
</protein>
<evidence type="ECO:0000313" key="2">
    <source>
        <dbReference type="EMBL" id="AEI11278.1"/>
    </source>
</evidence>
<keyword evidence="1" id="KW-0175">Coiled coil</keyword>
<evidence type="ECO:0000313" key="3">
    <source>
        <dbReference type="Proteomes" id="UP000000485"/>
    </source>
</evidence>
<sequence length="130" mass="14341" precursor="true">MSSGVSIDADLVKQQLNALLELFDQLESVRTRAARVESNQTADTWSRASSPTYFAQTYASQLAVFSEKLAELRTRVETMRDELDKMVANTKATDEDIQALFARLAARLDPLPMYGPYAPGHRVPGGMGMA</sequence>
<dbReference type="Proteomes" id="UP000000485">
    <property type="component" value="Chromosome"/>
</dbReference>
<dbReference type="KEGG" id="cga:Celgi_0759"/>
<accession>F7ZZ10</accession>
<name>F7ZZ10_CELGA</name>
<organism evidence="2 3">
    <name type="scientific">Cellulomonas gilvus (strain ATCC 13127 / NRRL B-14078)</name>
    <name type="common">Cellvibrio gilvus</name>
    <dbReference type="NCBI Taxonomy" id="593907"/>
    <lineage>
        <taxon>Bacteria</taxon>
        <taxon>Bacillati</taxon>
        <taxon>Actinomycetota</taxon>
        <taxon>Actinomycetes</taxon>
        <taxon>Micrococcales</taxon>
        <taxon>Cellulomonadaceae</taxon>
        <taxon>Cellulomonas</taxon>
    </lineage>
</organism>